<comment type="caution">
    <text evidence="3">The sequence shown here is derived from an EMBL/GenBank/DDBJ whole genome shotgun (WGS) entry which is preliminary data.</text>
</comment>
<accession>A0ABP8UT18</accession>
<dbReference type="EMBL" id="BAABHK010000021">
    <property type="protein sequence ID" value="GAA4637899.1"/>
    <property type="molecule type" value="Genomic_DNA"/>
</dbReference>
<dbReference type="RefSeq" id="WP_345441124.1">
    <property type="nucleotide sequence ID" value="NZ_BAABHK010000021.1"/>
</dbReference>
<gene>
    <name evidence="3" type="ORF">GCM10023196_093530</name>
</gene>
<feature type="compositionally biased region" description="Low complexity" evidence="1">
    <location>
        <begin position="118"/>
        <end position="127"/>
    </location>
</feature>
<evidence type="ECO:0000256" key="1">
    <source>
        <dbReference type="SAM" id="MobiDB-lite"/>
    </source>
</evidence>
<evidence type="ECO:0000259" key="2">
    <source>
        <dbReference type="Pfam" id="PF17648"/>
    </source>
</evidence>
<dbReference type="InterPro" id="IPR040841">
    <property type="entry name" value="Luciferase_dom"/>
</dbReference>
<keyword evidence="4" id="KW-1185">Reference proteome</keyword>
<feature type="domain" description="Luciferase" evidence="2">
    <location>
        <begin position="28"/>
        <end position="91"/>
    </location>
</feature>
<proteinExistence type="predicted"/>
<reference evidence="4" key="1">
    <citation type="journal article" date="2019" name="Int. J. Syst. Evol. Microbiol.">
        <title>The Global Catalogue of Microorganisms (GCM) 10K type strain sequencing project: providing services to taxonomists for standard genome sequencing and annotation.</title>
        <authorList>
            <consortium name="The Broad Institute Genomics Platform"/>
            <consortium name="The Broad Institute Genome Sequencing Center for Infectious Disease"/>
            <person name="Wu L."/>
            <person name="Ma J."/>
        </authorList>
    </citation>
    <scope>NUCLEOTIDE SEQUENCE [LARGE SCALE GENOMIC DNA]</scope>
    <source>
        <strain evidence="4">JCM 17939</strain>
    </source>
</reference>
<sequence length="178" mass="19249">MAAQLTAWPGLDTGRPSCGVGRGFAFHGTQILHLHTGDEADLRLTRPFIDRLDQVLTESGQIVIRSGDDWVTVRLDTDTAGSLLISLVSLAIQAVEERGAPARPCTRERARRSERSGRLSSVLGRASGTTEAARGASEDGESPEDTERSQGAGRTLAAGAEERSLPRPLRRLRPLRQR</sequence>
<feature type="compositionally biased region" description="Basic and acidic residues" evidence="1">
    <location>
        <begin position="98"/>
        <end position="117"/>
    </location>
</feature>
<protein>
    <recommendedName>
        <fullName evidence="2">Luciferase domain-containing protein</fullName>
    </recommendedName>
</protein>
<feature type="compositionally biased region" description="Basic residues" evidence="1">
    <location>
        <begin position="168"/>
        <end position="178"/>
    </location>
</feature>
<organism evidence="3 4">
    <name type="scientific">Actinoallomurus vinaceus</name>
    <dbReference type="NCBI Taxonomy" id="1080074"/>
    <lineage>
        <taxon>Bacteria</taxon>
        <taxon>Bacillati</taxon>
        <taxon>Actinomycetota</taxon>
        <taxon>Actinomycetes</taxon>
        <taxon>Streptosporangiales</taxon>
        <taxon>Thermomonosporaceae</taxon>
        <taxon>Actinoallomurus</taxon>
    </lineage>
</organism>
<dbReference type="Pfam" id="PF17648">
    <property type="entry name" value="Luciferase"/>
    <property type="match status" value="1"/>
</dbReference>
<name>A0ABP8UT18_9ACTN</name>
<dbReference type="Proteomes" id="UP001501442">
    <property type="component" value="Unassembled WGS sequence"/>
</dbReference>
<evidence type="ECO:0000313" key="3">
    <source>
        <dbReference type="EMBL" id="GAA4637899.1"/>
    </source>
</evidence>
<feature type="region of interest" description="Disordered" evidence="1">
    <location>
        <begin position="98"/>
        <end position="178"/>
    </location>
</feature>
<evidence type="ECO:0000313" key="4">
    <source>
        <dbReference type="Proteomes" id="UP001501442"/>
    </source>
</evidence>